<accession>A0A2Z5ZIJ5</accession>
<reference evidence="1 2" key="1">
    <citation type="submission" date="2018-02" db="EMBL/GenBank/DDBJ databases">
        <title>Acetobacter orientalis genome.</title>
        <authorList>
            <person name="Nakashima N."/>
            <person name="Tamura T."/>
        </authorList>
    </citation>
    <scope>NUCLEOTIDE SEQUENCE [LARGE SCALE GENOMIC DNA]</scope>
    <source>
        <strain evidence="1 2">FAN1</strain>
    </source>
</reference>
<dbReference type="Gene3D" id="3.40.630.30">
    <property type="match status" value="1"/>
</dbReference>
<evidence type="ECO:0000313" key="1">
    <source>
        <dbReference type="EMBL" id="BBC80430.1"/>
    </source>
</evidence>
<dbReference type="GO" id="GO:0016740">
    <property type="term" value="F:transferase activity"/>
    <property type="evidence" value="ECO:0007669"/>
    <property type="project" value="UniProtKB-KW"/>
</dbReference>
<gene>
    <name evidence="1" type="ORF">AcetOrient_orf03108</name>
</gene>
<dbReference type="Proteomes" id="UP000270034">
    <property type="component" value="Chromosome"/>
</dbReference>
<organism evidence="1 2">
    <name type="scientific">Acetobacter orientalis</name>
    <dbReference type="NCBI Taxonomy" id="146474"/>
    <lineage>
        <taxon>Bacteria</taxon>
        <taxon>Pseudomonadati</taxon>
        <taxon>Pseudomonadota</taxon>
        <taxon>Alphaproteobacteria</taxon>
        <taxon>Acetobacterales</taxon>
        <taxon>Acetobacteraceae</taxon>
        <taxon>Acetobacter</taxon>
    </lineage>
</organism>
<keyword evidence="1" id="KW-0808">Transferase</keyword>
<dbReference type="KEGG" id="aot:AcetOri_orf03108"/>
<evidence type="ECO:0000313" key="2">
    <source>
        <dbReference type="Proteomes" id="UP000270034"/>
    </source>
</evidence>
<protein>
    <submittedName>
        <fullName evidence="1">GCN5 family acetyltransferase</fullName>
    </submittedName>
</protein>
<name>A0A2Z5ZIJ5_9PROT</name>
<sequence length="98" mass="10739">MTPDDLDATQDLAAHIHTDYPESHEVFTQRLTVAPEGCHVLASPNGLEGYMISHPWQGTITPALNTLLPPCPHTQTDGTFTTWLSLRLHAGKALRSKP</sequence>
<dbReference type="AlphaFoldDB" id="A0A2Z5ZIJ5"/>
<proteinExistence type="predicted"/>
<dbReference type="EMBL" id="AP018515">
    <property type="protein sequence ID" value="BBC80430.1"/>
    <property type="molecule type" value="Genomic_DNA"/>
</dbReference>